<dbReference type="SUPFAM" id="SSF51197">
    <property type="entry name" value="Clavaminate synthase-like"/>
    <property type="match status" value="1"/>
</dbReference>
<proteinExistence type="inferred from homology"/>
<keyword evidence="3 9" id="KW-0479">Metal-binding</keyword>
<dbReference type="GO" id="GO:0046872">
    <property type="term" value="F:metal ion binding"/>
    <property type="evidence" value="ECO:0007669"/>
    <property type="project" value="UniProtKB-KW"/>
</dbReference>
<comment type="pathway">
    <text evidence="2">Hormone biosynthesis.</text>
</comment>
<dbReference type="PRINTS" id="PR00682">
    <property type="entry name" value="IPNSYNTHASE"/>
</dbReference>
<evidence type="ECO:0000256" key="2">
    <source>
        <dbReference type="ARBA" id="ARBA00004972"/>
    </source>
</evidence>
<keyword evidence="4 9" id="KW-0560">Oxidoreductase</keyword>
<evidence type="ECO:0000256" key="1">
    <source>
        <dbReference type="ARBA" id="ARBA00001961"/>
    </source>
</evidence>
<reference evidence="12" key="1">
    <citation type="journal article" date="2024" name="IScience">
        <title>Strigolactones Initiate the Formation of Haustorium-like Structures in Castilleja.</title>
        <authorList>
            <person name="Buerger M."/>
            <person name="Peterson D."/>
            <person name="Chory J."/>
        </authorList>
    </citation>
    <scope>NUCLEOTIDE SEQUENCE [LARGE SCALE GENOMIC DNA]</scope>
</reference>
<keyword evidence="5 9" id="KW-0408">Iron</keyword>
<dbReference type="AlphaFoldDB" id="A0ABD3DH32"/>
<evidence type="ECO:0000256" key="3">
    <source>
        <dbReference type="ARBA" id="ARBA00022723"/>
    </source>
</evidence>
<dbReference type="InterPro" id="IPR050231">
    <property type="entry name" value="Iron_ascorbate_oxido_reductase"/>
</dbReference>
<dbReference type="Proteomes" id="UP001632038">
    <property type="component" value="Unassembled WGS sequence"/>
</dbReference>
<keyword evidence="12" id="KW-1185">Reference proteome</keyword>
<comment type="pathway">
    <text evidence="6">Plant hormone biosynthesis; gibberellin biosynthesis.</text>
</comment>
<dbReference type="InterPro" id="IPR005123">
    <property type="entry name" value="Oxoglu/Fe-dep_dioxygenase_dom"/>
</dbReference>
<comment type="catalytic activity">
    <reaction evidence="8">
        <text>gibberellin A12 + 2 2-oxoglutarate + 3 O2 + H(+) = gibberellin A9 + 2 succinate + 3 CO2 + 2 H2O</text>
        <dbReference type="Rhea" id="RHEA:60772"/>
        <dbReference type="ChEBI" id="CHEBI:15377"/>
        <dbReference type="ChEBI" id="CHEBI:15378"/>
        <dbReference type="ChEBI" id="CHEBI:15379"/>
        <dbReference type="ChEBI" id="CHEBI:16526"/>
        <dbReference type="ChEBI" id="CHEBI:16810"/>
        <dbReference type="ChEBI" id="CHEBI:30031"/>
        <dbReference type="ChEBI" id="CHEBI:58627"/>
        <dbReference type="ChEBI" id="CHEBI:73255"/>
    </reaction>
    <physiologicalReaction direction="left-to-right" evidence="8">
        <dbReference type="Rhea" id="RHEA:60773"/>
    </physiologicalReaction>
</comment>
<dbReference type="InterPro" id="IPR027443">
    <property type="entry name" value="IPNS-like_sf"/>
</dbReference>
<dbReference type="PROSITE" id="PS51471">
    <property type="entry name" value="FE2OG_OXY"/>
    <property type="match status" value="1"/>
</dbReference>
<evidence type="ECO:0000256" key="5">
    <source>
        <dbReference type="ARBA" id="ARBA00023004"/>
    </source>
</evidence>
<dbReference type="InterPro" id="IPR044861">
    <property type="entry name" value="IPNS-like_FE2OG_OXY"/>
</dbReference>
<dbReference type="GO" id="GO:0009805">
    <property type="term" value="P:coumarin biosynthetic process"/>
    <property type="evidence" value="ECO:0007669"/>
    <property type="project" value="UniProtKB-ARBA"/>
</dbReference>
<name>A0ABD3DH32_9LAMI</name>
<dbReference type="Pfam" id="PF03171">
    <property type="entry name" value="2OG-FeII_Oxy"/>
    <property type="match status" value="1"/>
</dbReference>
<comment type="cofactor">
    <cofactor evidence="1">
        <name>L-ascorbate</name>
        <dbReference type="ChEBI" id="CHEBI:38290"/>
    </cofactor>
</comment>
<accession>A0ABD3DH32</accession>
<evidence type="ECO:0000313" key="11">
    <source>
        <dbReference type="EMBL" id="KAL3641433.1"/>
    </source>
</evidence>
<protein>
    <recommendedName>
        <fullName evidence="10">Fe2OG dioxygenase domain-containing protein</fullName>
    </recommendedName>
</protein>
<gene>
    <name evidence="11" type="ORF">CASFOL_016401</name>
</gene>
<dbReference type="GO" id="GO:0045544">
    <property type="term" value="F:gibberellin 20-oxidase activity"/>
    <property type="evidence" value="ECO:0007669"/>
    <property type="project" value="UniProtKB-ARBA"/>
</dbReference>
<dbReference type="EMBL" id="JAVIJP010000017">
    <property type="protein sequence ID" value="KAL3641433.1"/>
    <property type="molecule type" value="Genomic_DNA"/>
</dbReference>
<evidence type="ECO:0000256" key="8">
    <source>
        <dbReference type="ARBA" id="ARBA00050508"/>
    </source>
</evidence>
<dbReference type="InterPro" id="IPR026992">
    <property type="entry name" value="DIOX_N"/>
</dbReference>
<comment type="similarity">
    <text evidence="7">Belongs to the iron/ascorbate-dependent oxidoreductase family. GA20OX subfamily.</text>
</comment>
<dbReference type="PANTHER" id="PTHR47990">
    <property type="entry name" value="2-OXOGLUTARATE (2OG) AND FE(II)-DEPENDENT OXYGENASE SUPERFAMILY PROTEIN-RELATED"/>
    <property type="match status" value="1"/>
</dbReference>
<evidence type="ECO:0000256" key="6">
    <source>
        <dbReference type="ARBA" id="ARBA00037909"/>
    </source>
</evidence>
<evidence type="ECO:0000256" key="7">
    <source>
        <dbReference type="ARBA" id="ARBA00043997"/>
    </source>
</evidence>
<sequence>MDSSAPSLHSLSFLEFSKNLIPQKFIWPKEENNITSKNDDHLNEPIIDLQGFINGDKESARLIAEQVRSACLSHGLFQVINHGVDTKLINLMHDHVKDFFNLPIDEKMKVQRLPGNFWGYSFAHADRFSLNLPWKETISCFFDQNRPGFDSDEAARFFESAFGEEFEHIRWIFQEYSEAMTKLSLTIVEILGMSLGVKQSYFEDFFQDGNSIMRCNFYPPCREPGLVLGTGPHCDPTALTILHQDQVGGLEVFTNNKWKPVRPRVGALVVSLGDIFAALSNGVYKSCPHRAIVNKSKERLSLAFFMCPREDKVIVPPQELIGSSSRLYPDFTWSDLFKFTQKHYRADIDTLQNFITWFNMTRKTTLS</sequence>
<dbReference type="Pfam" id="PF14226">
    <property type="entry name" value="DIOX_N"/>
    <property type="match status" value="1"/>
</dbReference>
<feature type="domain" description="Fe2OG dioxygenase" evidence="10">
    <location>
        <begin position="208"/>
        <end position="308"/>
    </location>
</feature>
<comment type="caution">
    <text evidence="11">The sequence shown here is derived from an EMBL/GenBank/DDBJ whole genome shotgun (WGS) entry which is preliminary data.</text>
</comment>
<dbReference type="Gene3D" id="2.60.120.330">
    <property type="entry name" value="B-lactam Antibiotic, Isopenicillin N Synthase, Chain"/>
    <property type="match status" value="1"/>
</dbReference>
<organism evidence="11 12">
    <name type="scientific">Castilleja foliolosa</name>
    <dbReference type="NCBI Taxonomy" id="1961234"/>
    <lineage>
        <taxon>Eukaryota</taxon>
        <taxon>Viridiplantae</taxon>
        <taxon>Streptophyta</taxon>
        <taxon>Embryophyta</taxon>
        <taxon>Tracheophyta</taxon>
        <taxon>Spermatophyta</taxon>
        <taxon>Magnoliopsida</taxon>
        <taxon>eudicotyledons</taxon>
        <taxon>Gunneridae</taxon>
        <taxon>Pentapetalae</taxon>
        <taxon>asterids</taxon>
        <taxon>lamiids</taxon>
        <taxon>Lamiales</taxon>
        <taxon>Orobanchaceae</taxon>
        <taxon>Pedicularideae</taxon>
        <taxon>Castillejinae</taxon>
        <taxon>Castilleja</taxon>
    </lineage>
</organism>
<dbReference type="GO" id="GO:0002238">
    <property type="term" value="P:response to molecule of fungal origin"/>
    <property type="evidence" value="ECO:0007669"/>
    <property type="project" value="UniProtKB-ARBA"/>
</dbReference>
<dbReference type="GO" id="GO:0009686">
    <property type="term" value="P:gibberellin biosynthetic process"/>
    <property type="evidence" value="ECO:0007669"/>
    <property type="project" value="UniProtKB-ARBA"/>
</dbReference>
<dbReference type="FunFam" id="2.60.120.330:FF:000003">
    <property type="entry name" value="Gibberellin 20 oxidase 2"/>
    <property type="match status" value="1"/>
</dbReference>
<evidence type="ECO:0000256" key="4">
    <source>
        <dbReference type="ARBA" id="ARBA00023002"/>
    </source>
</evidence>
<evidence type="ECO:0000256" key="9">
    <source>
        <dbReference type="RuleBase" id="RU003682"/>
    </source>
</evidence>
<evidence type="ECO:0000313" key="12">
    <source>
        <dbReference type="Proteomes" id="UP001632038"/>
    </source>
</evidence>
<evidence type="ECO:0000259" key="10">
    <source>
        <dbReference type="PROSITE" id="PS51471"/>
    </source>
</evidence>